<organism evidence="3 4">
    <name type="scientific">Hanseniaspora opuntiae</name>
    <dbReference type="NCBI Taxonomy" id="211096"/>
    <lineage>
        <taxon>Eukaryota</taxon>
        <taxon>Fungi</taxon>
        <taxon>Dikarya</taxon>
        <taxon>Ascomycota</taxon>
        <taxon>Saccharomycotina</taxon>
        <taxon>Saccharomycetes</taxon>
        <taxon>Saccharomycodales</taxon>
        <taxon>Saccharomycodaceae</taxon>
        <taxon>Hanseniaspora</taxon>
    </lineage>
</organism>
<name>A0A1E5RC59_9ASCO</name>
<evidence type="ECO:0000313" key="4">
    <source>
        <dbReference type="Proteomes" id="UP000095605"/>
    </source>
</evidence>
<dbReference type="AlphaFoldDB" id="A0A1E5RC59"/>
<gene>
    <name evidence="3" type="ORF">AWRI3578_g2713</name>
</gene>
<comment type="caution">
    <text evidence="3">The sequence shown here is derived from an EMBL/GenBank/DDBJ whole genome shotgun (WGS) entry which is preliminary data.</text>
</comment>
<reference evidence="4" key="1">
    <citation type="journal article" date="2016" name="Genome Announc.">
        <title>Genome sequences of three species of Hanseniaspora isolated from spontaneous wine fermentations.</title>
        <authorList>
            <person name="Sternes P.R."/>
            <person name="Lee D."/>
            <person name="Kutyna D.R."/>
            <person name="Borneman A.R."/>
        </authorList>
    </citation>
    <scope>NUCLEOTIDE SEQUENCE [LARGE SCALE GENOMIC DNA]</scope>
    <source>
        <strain evidence="4">AWRI3578</strain>
    </source>
</reference>
<keyword evidence="4" id="KW-1185">Reference proteome</keyword>
<feature type="compositionally biased region" description="Polar residues" evidence="2">
    <location>
        <begin position="65"/>
        <end position="77"/>
    </location>
</feature>
<protein>
    <submittedName>
        <fullName evidence="3">Uncharacterized protein</fullName>
    </submittedName>
</protein>
<feature type="region of interest" description="Disordered" evidence="2">
    <location>
        <begin position="65"/>
        <end position="86"/>
    </location>
</feature>
<accession>A0A1E5RC59</accession>
<feature type="region of interest" description="Disordered" evidence="2">
    <location>
        <begin position="1"/>
        <end position="26"/>
    </location>
</feature>
<feature type="coiled-coil region" evidence="1">
    <location>
        <begin position="235"/>
        <end position="262"/>
    </location>
</feature>
<evidence type="ECO:0000256" key="2">
    <source>
        <dbReference type="SAM" id="MobiDB-lite"/>
    </source>
</evidence>
<dbReference type="EMBL" id="LPNL01000006">
    <property type="protein sequence ID" value="OEJ84466.1"/>
    <property type="molecule type" value="Genomic_DNA"/>
</dbReference>
<dbReference type="OrthoDB" id="3972845at2759"/>
<proteinExistence type="predicted"/>
<sequence>MSDAISLLSKNSEQQKDSIKNDTHRKKSLDRIEMMKFLENIIQEEDQYRYQQSFQNENTSAIDFNLSPKSIGSTPTPFNNNRRSFSRSNSITRSTILQKETTLTNTLNDVIINFQYDNRQNSIRIMDEERERLRQLIYNDKNEIIPPMFMQKREKPKFEKTKRRHSSVINDVTPEPEEKNPKVVFNNAFVEKTKSIPTPALNSPLLQIHKDDEMLKLKTKLMLLESEKELNMNKIKGLDKDLAEKSELINDLKQNEHKLLNQLNKDKILIDKLIKELASKDKQNFILAQRLKK</sequence>
<evidence type="ECO:0000313" key="3">
    <source>
        <dbReference type="EMBL" id="OEJ84466.1"/>
    </source>
</evidence>
<dbReference type="Proteomes" id="UP000095605">
    <property type="component" value="Unassembled WGS sequence"/>
</dbReference>
<keyword evidence="1" id="KW-0175">Coiled coil</keyword>
<feature type="compositionally biased region" description="Basic and acidic residues" evidence="2">
    <location>
        <begin position="13"/>
        <end position="22"/>
    </location>
</feature>
<evidence type="ECO:0000256" key="1">
    <source>
        <dbReference type="SAM" id="Coils"/>
    </source>
</evidence>